<evidence type="ECO:0000313" key="23">
    <source>
        <dbReference type="Proteomes" id="UP000263900"/>
    </source>
</evidence>
<comment type="catalytic activity">
    <reaction evidence="1">
        <text>ATP + protein L-histidine = ADP + protein N-phospho-L-histidine.</text>
        <dbReference type="EC" id="2.7.13.3"/>
    </reaction>
</comment>
<keyword evidence="20" id="KW-1133">Transmembrane helix</keyword>
<evidence type="ECO:0000256" key="10">
    <source>
        <dbReference type="ARBA" id="ARBA00022723"/>
    </source>
</evidence>
<dbReference type="InterPro" id="IPR036890">
    <property type="entry name" value="HATPase_C_sf"/>
</dbReference>
<dbReference type="GO" id="GO:0005524">
    <property type="term" value="F:ATP binding"/>
    <property type="evidence" value="ECO:0007669"/>
    <property type="project" value="UniProtKB-KW"/>
</dbReference>
<evidence type="ECO:0000313" key="22">
    <source>
        <dbReference type="EMBL" id="AXY77953.1"/>
    </source>
</evidence>
<dbReference type="PANTHER" id="PTHR24421:SF10">
    <property type="entry name" value="NITRATE_NITRITE SENSOR PROTEIN NARQ"/>
    <property type="match status" value="1"/>
</dbReference>
<evidence type="ECO:0000256" key="5">
    <source>
        <dbReference type="ARBA" id="ARBA00017322"/>
    </source>
</evidence>
<dbReference type="Gene3D" id="1.20.5.1930">
    <property type="match status" value="1"/>
</dbReference>
<gene>
    <name evidence="22" type="ORF">D3H65_29915</name>
</gene>
<comment type="function">
    <text evidence="17">Member of the two-component regulatory system NreB/NreC involved in the control of dissimilatory nitrate/nitrite reduction in response to oxygen. NreB functions as a direct oxygen sensor histidine kinase which is autophosphorylated, in the absence of oxygen, probably at the conserved histidine residue, and transfers its phosphate group probably to a conserved aspartate residue of NreC. NreB/NreC activates the expression of the nitrate (narGHJI) and nitrite (nir) reductase operons, as well as the putative nitrate transporter gene narT.</text>
</comment>
<dbReference type="InterPro" id="IPR004358">
    <property type="entry name" value="Sig_transdc_His_kin-like_C"/>
</dbReference>
<keyword evidence="6" id="KW-0004">4Fe-4S</keyword>
<reference evidence="22 23" key="1">
    <citation type="submission" date="2018-09" db="EMBL/GenBank/DDBJ databases">
        <title>Genome sequencing of strain 6GH32-13.</title>
        <authorList>
            <person name="Weon H.-Y."/>
            <person name="Heo J."/>
            <person name="Kwon S.-W."/>
        </authorList>
    </citation>
    <scope>NUCLEOTIDE SEQUENCE [LARGE SCALE GENOMIC DNA]</scope>
    <source>
        <strain evidence="22 23">5GH32-13</strain>
    </source>
</reference>
<evidence type="ECO:0000256" key="4">
    <source>
        <dbReference type="ARBA" id="ARBA00012438"/>
    </source>
</evidence>
<evidence type="ECO:0000256" key="20">
    <source>
        <dbReference type="SAM" id="Phobius"/>
    </source>
</evidence>
<dbReference type="EMBL" id="CP032157">
    <property type="protein sequence ID" value="AXY77953.1"/>
    <property type="molecule type" value="Genomic_DNA"/>
</dbReference>
<evidence type="ECO:0000256" key="18">
    <source>
        <dbReference type="ARBA" id="ARBA00030800"/>
    </source>
</evidence>
<keyword evidence="9" id="KW-0808">Transferase</keyword>
<evidence type="ECO:0000256" key="8">
    <source>
        <dbReference type="ARBA" id="ARBA00022553"/>
    </source>
</evidence>
<protein>
    <recommendedName>
        <fullName evidence="5">Oxygen sensor histidine kinase NreB</fullName>
        <ecNumber evidence="4">2.7.13.3</ecNumber>
    </recommendedName>
    <alternativeName>
        <fullName evidence="18">Nitrogen regulation protein B</fullName>
    </alternativeName>
</protein>
<dbReference type="SUPFAM" id="SSF55874">
    <property type="entry name" value="ATPase domain of HSP90 chaperone/DNA topoisomerase II/histidine kinase"/>
    <property type="match status" value="1"/>
</dbReference>
<dbReference type="Pfam" id="PF02518">
    <property type="entry name" value="HATPase_c"/>
    <property type="match status" value="1"/>
</dbReference>
<dbReference type="InterPro" id="IPR003594">
    <property type="entry name" value="HATPase_dom"/>
</dbReference>
<evidence type="ECO:0000256" key="1">
    <source>
        <dbReference type="ARBA" id="ARBA00000085"/>
    </source>
</evidence>
<keyword evidence="16" id="KW-0411">Iron-sulfur</keyword>
<keyword evidence="14" id="KW-0408">Iron</keyword>
<dbReference type="GO" id="GO:0046983">
    <property type="term" value="F:protein dimerization activity"/>
    <property type="evidence" value="ECO:0007669"/>
    <property type="project" value="InterPro"/>
</dbReference>
<dbReference type="RefSeq" id="WP_119053826.1">
    <property type="nucleotide sequence ID" value="NZ_CP032157.1"/>
</dbReference>
<dbReference type="PROSITE" id="PS50109">
    <property type="entry name" value="HIS_KIN"/>
    <property type="match status" value="1"/>
</dbReference>
<dbReference type="SMART" id="SM00387">
    <property type="entry name" value="HATPase_c"/>
    <property type="match status" value="1"/>
</dbReference>
<dbReference type="Gene3D" id="3.30.565.10">
    <property type="entry name" value="Histidine kinase-like ATPase, C-terminal domain"/>
    <property type="match status" value="1"/>
</dbReference>
<dbReference type="PRINTS" id="PR00344">
    <property type="entry name" value="BCTRLSENSOR"/>
</dbReference>
<evidence type="ECO:0000259" key="21">
    <source>
        <dbReference type="PROSITE" id="PS50109"/>
    </source>
</evidence>
<keyword evidence="15" id="KW-0902">Two-component regulatory system</keyword>
<evidence type="ECO:0000256" key="11">
    <source>
        <dbReference type="ARBA" id="ARBA00022741"/>
    </source>
</evidence>
<evidence type="ECO:0000256" key="2">
    <source>
        <dbReference type="ARBA" id="ARBA00001966"/>
    </source>
</evidence>
<evidence type="ECO:0000256" key="6">
    <source>
        <dbReference type="ARBA" id="ARBA00022485"/>
    </source>
</evidence>
<dbReference type="EC" id="2.7.13.3" evidence="4"/>
<evidence type="ECO:0000256" key="19">
    <source>
        <dbReference type="SAM" id="MobiDB-lite"/>
    </source>
</evidence>
<comment type="subcellular location">
    <subcellularLocation>
        <location evidence="3">Cytoplasm</location>
    </subcellularLocation>
</comment>
<dbReference type="PANTHER" id="PTHR24421">
    <property type="entry name" value="NITRATE/NITRITE SENSOR PROTEIN NARX-RELATED"/>
    <property type="match status" value="1"/>
</dbReference>
<organism evidence="22 23">
    <name type="scientific">Paraflavitalea soli</name>
    <dbReference type="NCBI Taxonomy" id="2315862"/>
    <lineage>
        <taxon>Bacteria</taxon>
        <taxon>Pseudomonadati</taxon>
        <taxon>Bacteroidota</taxon>
        <taxon>Chitinophagia</taxon>
        <taxon>Chitinophagales</taxon>
        <taxon>Chitinophagaceae</taxon>
        <taxon>Paraflavitalea</taxon>
    </lineage>
</organism>
<dbReference type="Pfam" id="PF07730">
    <property type="entry name" value="HisKA_3"/>
    <property type="match status" value="1"/>
</dbReference>
<keyword evidence="11" id="KW-0547">Nucleotide-binding</keyword>
<sequence length="282" mass="31247">MPVNDIINVLLAAALFVISAAGSIVFLVKYIRRSRKSYTHNQQLAGSEMEAQLLKTQLELQEQTLQHISQEIHDNIGQALTFVKLNINTIDLYKMEETQNKLAESKALISKAIQDLRNVAKTINTDFIKEAGLAACIEYQLHFLEKTGLYTTRFHMSESWCKGLPETELVLFRVVQELLNNIVKHAEATAIEVKLECFSGKLLITVGDNGKGFIPSAQVLTDGEKGLGLGNMNRRIAIVQGRILIDSTPGTGTTVMIEAPQKSYNSHNPANKSSDIYNFSPA</sequence>
<keyword evidence="20" id="KW-0812">Transmembrane</keyword>
<keyword evidence="23" id="KW-1185">Reference proteome</keyword>
<evidence type="ECO:0000256" key="16">
    <source>
        <dbReference type="ARBA" id="ARBA00023014"/>
    </source>
</evidence>
<evidence type="ECO:0000256" key="12">
    <source>
        <dbReference type="ARBA" id="ARBA00022777"/>
    </source>
</evidence>
<dbReference type="Proteomes" id="UP000263900">
    <property type="component" value="Chromosome"/>
</dbReference>
<dbReference type="KEGG" id="pseg:D3H65_29915"/>
<keyword evidence="10" id="KW-0479">Metal-binding</keyword>
<dbReference type="GO" id="GO:0000155">
    <property type="term" value="F:phosphorelay sensor kinase activity"/>
    <property type="evidence" value="ECO:0007669"/>
    <property type="project" value="InterPro"/>
</dbReference>
<evidence type="ECO:0000256" key="13">
    <source>
        <dbReference type="ARBA" id="ARBA00022840"/>
    </source>
</evidence>
<feature type="region of interest" description="Disordered" evidence="19">
    <location>
        <begin position="261"/>
        <end position="282"/>
    </location>
</feature>
<dbReference type="GO" id="GO:0046872">
    <property type="term" value="F:metal ion binding"/>
    <property type="evidence" value="ECO:0007669"/>
    <property type="project" value="UniProtKB-KW"/>
</dbReference>
<accession>A0A3B7MWV9</accession>
<dbReference type="InterPro" id="IPR005467">
    <property type="entry name" value="His_kinase_dom"/>
</dbReference>
<comment type="cofactor">
    <cofactor evidence="2">
        <name>[4Fe-4S] cluster</name>
        <dbReference type="ChEBI" id="CHEBI:49883"/>
    </cofactor>
</comment>
<keyword evidence="20" id="KW-0472">Membrane</keyword>
<keyword evidence="12 22" id="KW-0418">Kinase</keyword>
<dbReference type="OrthoDB" id="9760839at2"/>
<dbReference type="GO" id="GO:0005737">
    <property type="term" value="C:cytoplasm"/>
    <property type="evidence" value="ECO:0007669"/>
    <property type="project" value="UniProtKB-SubCell"/>
</dbReference>
<dbReference type="InterPro" id="IPR050482">
    <property type="entry name" value="Sensor_HK_TwoCompSys"/>
</dbReference>
<dbReference type="GO" id="GO:0016020">
    <property type="term" value="C:membrane"/>
    <property type="evidence" value="ECO:0007669"/>
    <property type="project" value="InterPro"/>
</dbReference>
<feature type="domain" description="Histidine kinase" evidence="21">
    <location>
        <begin position="171"/>
        <end position="263"/>
    </location>
</feature>
<evidence type="ECO:0000256" key="15">
    <source>
        <dbReference type="ARBA" id="ARBA00023012"/>
    </source>
</evidence>
<keyword evidence="13" id="KW-0067">ATP-binding</keyword>
<dbReference type="GO" id="GO:0051539">
    <property type="term" value="F:4 iron, 4 sulfur cluster binding"/>
    <property type="evidence" value="ECO:0007669"/>
    <property type="project" value="UniProtKB-KW"/>
</dbReference>
<evidence type="ECO:0000256" key="3">
    <source>
        <dbReference type="ARBA" id="ARBA00004496"/>
    </source>
</evidence>
<name>A0A3B7MWV9_9BACT</name>
<feature type="compositionally biased region" description="Polar residues" evidence="19">
    <location>
        <begin position="262"/>
        <end position="282"/>
    </location>
</feature>
<dbReference type="InterPro" id="IPR011712">
    <property type="entry name" value="Sig_transdc_His_kin_sub3_dim/P"/>
</dbReference>
<evidence type="ECO:0000256" key="14">
    <source>
        <dbReference type="ARBA" id="ARBA00023004"/>
    </source>
</evidence>
<dbReference type="AlphaFoldDB" id="A0A3B7MWV9"/>
<dbReference type="CDD" id="cd16917">
    <property type="entry name" value="HATPase_UhpB-NarQ-NarX-like"/>
    <property type="match status" value="1"/>
</dbReference>
<feature type="transmembrane region" description="Helical" evidence="20">
    <location>
        <begin position="6"/>
        <end position="28"/>
    </location>
</feature>
<keyword evidence="8" id="KW-0597">Phosphoprotein</keyword>
<evidence type="ECO:0000256" key="17">
    <source>
        <dbReference type="ARBA" id="ARBA00024827"/>
    </source>
</evidence>
<keyword evidence="7" id="KW-0963">Cytoplasm</keyword>
<proteinExistence type="predicted"/>
<evidence type="ECO:0000256" key="7">
    <source>
        <dbReference type="ARBA" id="ARBA00022490"/>
    </source>
</evidence>
<evidence type="ECO:0000256" key="9">
    <source>
        <dbReference type="ARBA" id="ARBA00022679"/>
    </source>
</evidence>